<dbReference type="AlphaFoldDB" id="A0A979GTW2"/>
<feature type="domain" description="Major facilitator superfamily (MFS) profile" evidence="6">
    <location>
        <begin position="24"/>
        <end position="484"/>
    </location>
</feature>
<proteinExistence type="predicted"/>
<feature type="transmembrane region" description="Helical" evidence="5">
    <location>
        <begin position="460"/>
        <end position="481"/>
    </location>
</feature>
<keyword evidence="2 5" id="KW-0812">Transmembrane</keyword>
<sequence length="484" mass="52853">MRTMLRQTITYKTTSYPSIYRWVALLIVSTAAFLSVVDLFIVNVALPSIREGIHGTNGDSQMVIALYLLGHAIFLITGGRFGDYYGHKKVFIWSMLLFTVASVCCAAAQNATQLNIARLLQGTFAAFMVPQSIAYIQFLFPEHHERAKALGIYGAIAGIASVLGQYLGGLLPEIQSAISGWRWLFLVNLPAGLLSAAAAAYWLKAPATKINGRPDYSGVLKLSLGLIALIYPLIRGRELGWPLWSVLLLPLSFVLLAWFIRDQYYKQKKGKQSLIDLQLFHNRSFNTGLMTATAYFIAQDSYFLINTVLLQTGIGLSPSSTGNYFVIQGVGYVVAAIFSIRLTVRYGKAVLQAGVLLMLTMLLVHILIMETAPADALLSATAYRQVFLAVLFLYGMGCGSVLPSLLTITLKKIPTHLASTAAGAYVTFQQISIALGVCITGGLFFQFLGAHPSLAQWLTAYRWATGANMFFLLVVAAALSVKKD</sequence>
<evidence type="ECO:0000256" key="2">
    <source>
        <dbReference type="ARBA" id="ARBA00022692"/>
    </source>
</evidence>
<feature type="transmembrane region" description="Helical" evidence="5">
    <location>
        <begin position="215"/>
        <end position="234"/>
    </location>
</feature>
<accession>A0A979GTW2</accession>
<reference evidence="8" key="1">
    <citation type="submission" date="2009-08" db="EMBL/GenBank/DDBJ databases">
        <title>The complete genome of Chitinophaga pinensis DSM 2588.</title>
        <authorList>
            <consortium name="US DOE Joint Genome Institute (JGI-PGF)"/>
            <person name="Lucas S."/>
            <person name="Copeland A."/>
            <person name="Lapidus A."/>
            <person name="Glavina del Rio T."/>
            <person name="Dalin E."/>
            <person name="Tice H."/>
            <person name="Bruce D."/>
            <person name="Goodwin L."/>
            <person name="Pitluck S."/>
            <person name="Kyrpides N."/>
            <person name="Mavromatis K."/>
            <person name="Ivanova N."/>
            <person name="Mikhailova N."/>
            <person name="Sims D."/>
            <person name="Meinche L."/>
            <person name="Brettin T."/>
            <person name="Detter J.C."/>
            <person name="Han C."/>
            <person name="Larimer F."/>
            <person name="Land M."/>
            <person name="Hauser L."/>
            <person name="Markowitz V."/>
            <person name="Cheng J.-F."/>
            <person name="Hugenholtz P."/>
            <person name="Woyke T."/>
            <person name="Wu D."/>
            <person name="Spring S."/>
            <person name="Klenk H.-P."/>
            <person name="Eisen J.A."/>
        </authorList>
    </citation>
    <scope>NUCLEOTIDE SEQUENCE [LARGE SCALE GENOMIC DNA]</scope>
    <source>
        <strain evidence="8">ATCC 43595 / DSM 2588 / LMG 13176 / NBRC 15968 / NCIMB 11800 / UQM 2034</strain>
    </source>
</reference>
<dbReference type="InterPro" id="IPR020846">
    <property type="entry name" value="MFS_dom"/>
</dbReference>
<dbReference type="Proteomes" id="UP000002215">
    <property type="component" value="Chromosome"/>
</dbReference>
<evidence type="ECO:0000313" key="7">
    <source>
        <dbReference type="EMBL" id="ACU60126.1"/>
    </source>
</evidence>
<dbReference type="GO" id="GO:0022857">
    <property type="term" value="F:transmembrane transporter activity"/>
    <property type="evidence" value="ECO:0007669"/>
    <property type="project" value="InterPro"/>
</dbReference>
<feature type="transmembrane region" description="Helical" evidence="5">
    <location>
        <begin position="116"/>
        <end position="138"/>
    </location>
</feature>
<evidence type="ECO:0000256" key="5">
    <source>
        <dbReference type="SAM" id="Phobius"/>
    </source>
</evidence>
<dbReference type="CDD" id="cd17321">
    <property type="entry name" value="MFS_MMR_MDR_like"/>
    <property type="match status" value="1"/>
</dbReference>
<feature type="transmembrane region" description="Helical" evidence="5">
    <location>
        <begin position="62"/>
        <end position="78"/>
    </location>
</feature>
<evidence type="ECO:0000313" key="8">
    <source>
        <dbReference type="Proteomes" id="UP000002215"/>
    </source>
</evidence>
<feature type="transmembrane region" description="Helical" evidence="5">
    <location>
        <begin position="349"/>
        <end position="368"/>
    </location>
</feature>
<feature type="transmembrane region" description="Helical" evidence="5">
    <location>
        <begin position="325"/>
        <end position="342"/>
    </location>
</feature>
<feature type="transmembrane region" description="Helical" evidence="5">
    <location>
        <begin position="90"/>
        <end position="110"/>
    </location>
</feature>
<dbReference type="SUPFAM" id="SSF103473">
    <property type="entry name" value="MFS general substrate transporter"/>
    <property type="match status" value="1"/>
</dbReference>
<feature type="transmembrane region" description="Helical" evidence="5">
    <location>
        <begin position="240"/>
        <end position="260"/>
    </location>
</feature>
<dbReference type="PANTHER" id="PTHR42718:SF39">
    <property type="entry name" value="ACTINORHODIN TRANSPORTER-RELATED"/>
    <property type="match status" value="1"/>
</dbReference>
<feature type="transmembrane region" description="Helical" evidence="5">
    <location>
        <begin position="388"/>
        <end position="410"/>
    </location>
</feature>
<evidence type="ECO:0000256" key="4">
    <source>
        <dbReference type="ARBA" id="ARBA00023136"/>
    </source>
</evidence>
<feature type="transmembrane region" description="Helical" evidence="5">
    <location>
        <begin position="150"/>
        <end position="171"/>
    </location>
</feature>
<feature type="transmembrane region" description="Helical" evidence="5">
    <location>
        <begin position="285"/>
        <end position="305"/>
    </location>
</feature>
<dbReference type="Gene3D" id="1.20.1250.20">
    <property type="entry name" value="MFS general substrate transporter like domains"/>
    <property type="match status" value="1"/>
</dbReference>
<dbReference type="OrthoDB" id="783189at2"/>
<dbReference type="GO" id="GO:0016020">
    <property type="term" value="C:membrane"/>
    <property type="evidence" value="ECO:0007669"/>
    <property type="project" value="UniProtKB-SubCell"/>
</dbReference>
<evidence type="ECO:0000259" key="6">
    <source>
        <dbReference type="PROSITE" id="PS50850"/>
    </source>
</evidence>
<gene>
    <name evidence="7" type="ordered locus">Cpin_2644</name>
</gene>
<feature type="transmembrane region" description="Helical" evidence="5">
    <location>
        <begin position="422"/>
        <end position="448"/>
    </location>
</feature>
<dbReference type="PANTHER" id="PTHR42718">
    <property type="entry name" value="MAJOR FACILITATOR SUPERFAMILY MULTIDRUG TRANSPORTER MFSC"/>
    <property type="match status" value="1"/>
</dbReference>
<organism evidence="7 8">
    <name type="scientific">Chitinophaga pinensis (strain ATCC 43595 / DSM 2588 / LMG 13176 / NBRC 15968 / NCIMB 11800 / UQM 2034)</name>
    <dbReference type="NCBI Taxonomy" id="485918"/>
    <lineage>
        <taxon>Bacteria</taxon>
        <taxon>Pseudomonadati</taxon>
        <taxon>Bacteroidota</taxon>
        <taxon>Chitinophagia</taxon>
        <taxon>Chitinophagales</taxon>
        <taxon>Chitinophagaceae</taxon>
        <taxon>Chitinophaga</taxon>
    </lineage>
</organism>
<dbReference type="Gene3D" id="1.20.1720.10">
    <property type="entry name" value="Multidrug resistance protein D"/>
    <property type="match status" value="1"/>
</dbReference>
<comment type="subcellular location">
    <subcellularLocation>
        <location evidence="1">Membrane</location>
        <topology evidence="1">Multi-pass membrane protein</topology>
    </subcellularLocation>
</comment>
<dbReference type="EMBL" id="CP001699">
    <property type="protein sequence ID" value="ACU60126.1"/>
    <property type="molecule type" value="Genomic_DNA"/>
</dbReference>
<dbReference type="InterPro" id="IPR036259">
    <property type="entry name" value="MFS_trans_sf"/>
</dbReference>
<evidence type="ECO:0000256" key="1">
    <source>
        <dbReference type="ARBA" id="ARBA00004141"/>
    </source>
</evidence>
<keyword evidence="3 5" id="KW-1133">Transmembrane helix</keyword>
<keyword evidence="4 5" id="KW-0472">Membrane</keyword>
<protein>
    <submittedName>
        <fullName evidence="7">Major facilitator superfamily MFS_1</fullName>
    </submittedName>
</protein>
<name>A0A979GTW2_CHIPD</name>
<dbReference type="Pfam" id="PF07690">
    <property type="entry name" value="MFS_1"/>
    <property type="match status" value="1"/>
</dbReference>
<dbReference type="RefSeq" id="WP_012790302.1">
    <property type="nucleotide sequence ID" value="NC_013132.1"/>
</dbReference>
<feature type="transmembrane region" description="Helical" evidence="5">
    <location>
        <begin position="183"/>
        <end position="203"/>
    </location>
</feature>
<reference evidence="7 8" key="2">
    <citation type="journal article" date="2010" name="Stand. Genomic Sci.">
        <title>Complete genome sequence of Chitinophaga pinensis type strain (UQM 2034).</title>
        <authorList>
            <person name="Glavina Del Rio T."/>
            <person name="Abt B."/>
            <person name="Spring S."/>
            <person name="Lapidus A."/>
            <person name="Nolan M."/>
            <person name="Tice H."/>
            <person name="Copeland A."/>
            <person name="Cheng J.F."/>
            <person name="Chen F."/>
            <person name="Bruce D."/>
            <person name="Goodwin L."/>
            <person name="Pitluck S."/>
            <person name="Ivanova N."/>
            <person name="Mavromatis K."/>
            <person name="Mikhailova N."/>
            <person name="Pati A."/>
            <person name="Chen A."/>
            <person name="Palaniappan K."/>
            <person name="Land M."/>
            <person name="Hauser L."/>
            <person name="Chang Y.J."/>
            <person name="Jeffries C.D."/>
            <person name="Chain P."/>
            <person name="Saunders E."/>
            <person name="Detter J.C."/>
            <person name="Brettin T."/>
            <person name="Rohde M."/>
            <person name="Goker M."/>
            <person name="Bristow J."/>
            <person name="Eisen J.A."/>
            <person name="Markowitz V."/>
            <person name="Hugenholtz P."/>
            <person name="Kyrpides N.C."/>
            <person name="Klenk H.P."/>
            <person name="Lucas S."/>
        </authorList>
    </citation>
    <scope>NUCLEOTIDE SEQUENCE [LARGE SCALE GENOMIC DNA]</scope>
    <source>
        <strain evidence="8">ATCC 43595 / DSM 2588 / LMG 13176 / NBRC 15968 / NCIMB 11800 / UQM 2034</strain>
    </source>
</reference>
<dbReference type="PROSITE" id="PS50850">
    <property type="entry name" value="MFS"/>
    <property type="match status" value="1"/>
</dbReference>
<dbReference type="InterPro" id="IPR011701">
    <property type="entry name" value="MFS"/>
</dbReference>
<dbReference type="KEGG" id="cpi:Cpin_2644"/>
<feature type="transmembrane region" description="Helical" evidence="5">
    <location>
        <begin position="20"/>
        <end position="42"/>
    </location>
</feature>
<evidence type="ECO:0000256" key="3">
    <source>
        <dbReference type="ARBA" id="ARBA00022989"/>
    </source>
</evidence>